<evidence type="ECO:0000256" key="2">
    <source>
        <dbReference type="SAM" id="Phobius"/>
    </source>
</evidence>
<organism evidence="4 5">
    <name type="scientific">Marinilabilia salmonicolor</name>
    <dbReference type="NCBI Taxonomy" id="989"/>
    <lineage>
        <taxon>Bacteria</taxon>
        <taxon>Pseudomonadati</taxon>
        <taxon>Bacteroidota</taxon>
        <taxon>Bacteroidia</taxon>
        <taxon>Marinilabiliales</taxon>
        <taxon>Marinilabiliaceae</taxon>
        <taxon>Marinilabilia</taxon>
    </lineage>
</organism>
<dbReference type="Pfam" id="PF06580">
    <property type="entry name" value="His_kinase"/>
    <property type="match status" value="1"/>
</dbReference>
<proteinExistence type="predicted"/>
<dbReference type="Gene3D" id="3.30.565.10">
    <property type="entry name" value="Histidine kinase-like ATPase, C-terminal domain"/>
    <property type="match status" value="1"/>
</dbReference>
<keyword evidence="2" id="KW-1133">Transmembrane helix</keyword>
<keyword evidence="4" id="KW-0418">Kinase</keyword>
<dbReference type="RefSeq" id="WP_258176475.1">
    <property type="nucleotide sequence ID" value="NZ_PVTS01000001.1"/>
</dbReference>
<feature type="coiled-coil region" evidence="1">
    <location>
        <begin position="146"/>
        <end position="176"/>
    </location>
</feature>
<feature type="transmembrane region" description="Helical" evidence="2">
    <location>
        <begin position="122"/>
        <end position="142"/>
    </location>
</feature>
<sequence length="355" mass="41156">MLHPILAQKRLFYGFMAGWITLFLGHTLFLSYQYLPFADALVDAFIYNGVFMILSVALYFPLAYPEDCTRNAFNKKSFFYHAFHHITTGMVTLAIWLGASFFLSTQLLSQNTEYINFARSSLPMRAAFGGMLIVLLISMYHFTSFYKHLEEKNTREEQLKKMLKEAELKALKAQLNPHFLFNSLNSISSLTISDPGAAREMLTLLSDFLRYALKRKEETLLPLREEIKNIQRYLEIERVRFGDRLNCEFDMHPDCLNVHVPAMLLQPLYENAIKHGLYESIDPVCIQTHCRKRNHRLEISVSNNFDPESTPIKGEGVGLENIRSKLLLFYNRTDLMSIHRENNNFEVTISIPKST</sequence>
<feature type="transmembrane region" description="Helical" evidence="2">
    <location>
        <begin position="82"/>
        <end position="102"/>
    </location>
</feature>
<dbReference type="SUPFAM" id="SSF55874">
    <property type="entry name" value="ATPase domain of HSP90 chaperone/DNA topoisomerase II/histidine kinase"/>
    <property type="match status" value="1"/>
</dbReference>
<keyword evidence="2" id="KW-0472">Membrane</keyword>
<dbReference type="GO" id="GO:0016020">
    <property type="term" value="C:membrane"/>
    <property type="evidence" value="ECO:0007669"/>
    <property type="project" value="InterPro"/>
</dbReference>
<protein>
    <submittedName>
        <fullName evidence="4">Histidine kinase</fullName>
    </submittedName>
</protein>
<dbReference type="GO" id="GO:0000155">
    <property type="term" value="F:phosphorelay sensor kinase activity"/>
    <property type="evidence" value="ECO:0007669"/>
    <property type="project" value="InterPro"/>
</dbReference>
<dbReference type="PANTHER" id="PTHR34220:SF7">
    <property type="entry name" value="SENSOR HISTIDINE KINASE YPDA"/>
    <property type="match status" value="1"/>
</dbReference>
<evidence type="ECO:0000259" key="3">
    <source>
        <dbReference type="Pfam" id="PF06580"/>
    </source>
</evidence>
<reference evidence="4 5" key="1">
    <citation type="submission" date="2018-07" db="EMBL/GenBank/DDBJ databases">
        <title>Freshwater and sediment microbial communities from various areas in North America, analyzing microbe dynamics in response to fracking.</title>
        <authorList>
            <person name="Lamendella R."/>
        </authorList>
    </citation>
    <scope>NUCLEOTIDE SEQUENCE [LARGE SCALE GENOMIC DNA]</scope>
    <source>
        <strain evidence="4 5">160A</strain>
    </source>
</reference>
<feature type="transmembrane region" description="Helical" evidence="2">
    <location>
        <begin position="12"/>
        <end position="32"/>
    </location>
</feature>
<dbReference type="Proteomes" id="UP000252733">
    <property type="component" value="Unassembled WGS sequence"/>
</dbReference>
<dbReference type="AlphaFoldDB" id="A0A2T0XT72"/>
<name>A0A2T0XT72_9BACT</name>
<dbReference type="EMBL" id="QPIZ01000009">
    <property type="protein sequence ID" value="RCW36041.1"/>
    <property type="molecule type" value="Genomic_DNA"/>
</dbReference>
<keyword evidence="5" id="KW-1185">Reference proteome</keyword>
<feature type="domain" description="Signal transduction histidine kinase internal region" evidence="3">
    <location>
        <begin position="166"/>
        <end position="245"/>
    </location>
</feature>
<keyword evidence="2" id="KW-0812">Transmembrane</keyword>
<evidence type="ECO:0000313" key="5">
    <source>
        <dbReference type="Proteomes" id="UP000252733"/>
    </source>
</evidence>
<dbReference type="InterPro" id="IPR036890">
    <property type="entry name" value="HATPase_C_sf"/>
</dbReference>
<gene>
    <name evidence="4" type="ORF">DFO77_1095</name>
</gene>
<keyword evidence="1" id="KW-0175">Coiled coil</keyword>
<dbReference type="PANTHER" id="PTHR34220">
    <property type="entry name" value="SENSOR HISTIDINE KINASE YPDA"/>
    <property type="match status" value="1"/>
</dbReference>
<dbReference type="InterPro" id="IPR010559">
    <property type="entry name" value="Sig_transdc_His_kin_internal"/>
</dbReference>
<feature type="transmembrane region" description="Helical" evidence="2">
    <location>
        <begin position="44"/>
        <end position="62"/>
    </location>
</feature>
<dbReference type="InterPro" id="IPR050640">
    <property type="entry name" value="Bact_2-comp_sensor_kinase"/>
</dbReference>
<dbReference type="STRING" id="1168289.GCA_000259075_01550"/>
<keyword evidence="4" id="KW-0808">Transferase</keyword>
<evidence type="ECO:0000256" key="1">
    <source>
        <dbReference type="SAM" id="Coils"/>
    </source>
</evidence>
<accession>A0A2T0XT72</accession>
<evidence type="ECO:0000313" key="4">
    <source>
        <dbReference type="EMBL" id="RCW36041.1"/>
    </source>
</evidence>
<comment type="caution">
    <text evidence="4">The sequence shown here is derived from an EMBL/GenBank/DDBJ whole genome shotgun (WGS) entry which is preliminary data.</text>
</comment>